<dbReference type="AlphaFoldDB" id="A0A1H8N538"/>
<feature type="compositionally biased region" description="Low complexity" evidence="1">
    <location>
        <begin position="35"/>
        <end position="46"/>
    </location>
</feature>
<feature type="region of interest" description="Disordered" evidence="1">
    <location>
        <begin position="359"/>
        <end position="385"/>
    </location>
</feature>
<feature type="compositionally biased region" description="Basic and acidic residues" evidence="1">
    <location>
        <begin position="52"/>
        <end position="61"/>
    </location>
</feature>
<dbReference type="Pfam" id="PF25942">
    <property type="entry name" value="Ig_halo"/>
    <property type="match status" value="1"/>
</dbReference>
<dbReference type="Proteomes" id="UP000199126">
    <property type="component" value="Unassembled WGS sequence"/>
</dbReference>
<dbReference type="InterPro" id="IPR058929">
    <property type="entry name" value="Ig_halo"/>
</dbReference>
<feature type="compositionally biased region" description="Low complexity" evidence="1">
    <location>
        <begin position="444"/>
        <end position="493"/>
    </location>
</feature>
<keyword evidence="4" id="KW-1185">Reference proteome</keyword>
<organism evidence="3 4">
    <name type="scientific">Halogranum amylolyticum</name>
    <dbReference type="NCBI Taxonomy" id="660520"/>
    <lineage>
        <taxon>Archaea</taxon>
        <taxon>Methanobacteriati</taxon>
        <taxon>Methanobacteriota</taxon>
        <taxon>Stenosarchaea group</taxon>
        <taxon>Halobacteria</taxon>
        <taxon>Halobacteriales</taxon>
        <taxon>Haloferacaceae</taxon>
    </lineage>
</organism>
<evidence type="ECO:0000256" key="1">
    <source>
        <dbReference type="SAM" id="MobiDB-lite"/>
    </source>
</evidence>
<feature type="domain" description="Ig-like" evidence="2">
    <location>
        <begin position="76"/>
        <end position="153"/>
    </location>
</feature>
<reference evidence="4" key="1">
    <citation type="submission" date="2016-10" db="EMBL/GenBank/DDBJ databases">
        <authorList>
            <person name="Varghese N."/>
            <person name="Submissions S."/>
        </authorList>
    </citation>
    <scope>NUCLEOTIDE SEQUENCE [LARGE SCALE GENOMIC DNA]</scope>
    <source>
        <strain evidence="4">CGMCC 1.10121</strain>
    </source>
</reference>
<evidence type="ECO:0000313" key="3">
    <source>
        <dbReference type="EMBL" id="SEO24771.1"/>
    </source>
</evidence>
<feature type="region of interest" description="Disordered" evidence="1">
    <location>
        <begin position="290"/>
        <end position="337"/>
    </location>
</feature>
<dbReference type="RefSeq" id="WP_089820701.1">
    <property type="nucleotide sequence ID" value="NZ_FODV01000001.1"/>
</dbReference>
<proteinExistence type="predicted"/>
<evidence type="ECO:0000313" key="4">
    <source>
        <dbReference type="Proteomes" id="UP000199126"/>
    </source>
</evidence>
<sequence length="493" mass="53144">MRRRALLAALTATATAGCSGLTDFGDDTPTPPPRSTSGTPGTPEGTDTSDDLPYRGDDDARTVEPQGFFLQNQSDRERYVTVVVEHDGETLFVESETIPPRKSESNGRREYANLIAAAGIYRVVVETGDGGRTVHDWVVGRDVGGLFVVVEDDYVWSRQQIGCDPTCGPISLGGEAVETLPYVPESDEGERTPDYGTSNLVFANTGETPTEVHAIAEFDGQTLLDYRYDVRPGLQVAVPLVNGSGVVDLTLEADGTSEQYEWHVPEEQFVFSDLAEGVGVDCRLPRQYRSETDQRGVSLRNARNRSTESRTLTVTARADGERTADEEFELAPETRTPLGVRLQADDRLDLTLELATDDQATDDQVTDDQATDDQVTDDQATDGQVTDDQVTAVTAQWTVCPSRPQEFSVDVDADGALALLRWDRPVATSDGWTDGRAETETDEPTPVTTQPDDSTSTPAGTPGGTPESPSTGTPEGNSTGTPGTTPTETPTDR</sequence>
<dbReference type="EMBL" id="FODV01000001">
    <property type="protein sequence ID" value="SEO24771.1"/>
    <property type="molecule type" value="Genomic_DNA"/>
</dbReference>
<name>A0A1H8N538_9EURY</name>
<feature type="region of interest" description="Disordered" evidence="1">
    <location>
        <begin position="17"/>
        <end position="61"/>
    </location>
</feature>
<protein>
    <recommendedName>
        <fullName evidence="2">Ig-like domain-containing protein</fullName>
    </recommendedName>
</protein>
<gene>
    <name evidence="3" type="ORF">SAMN04487948_101321</name>
</gene>
<accession>A0A1H8N538</accession>
<evidence type="ECO:0000259" key="2">
    <source>
        <dbReference type="Pfam" id="PF25942"/>
    </source>
</evidence>
<dbReference type="OrthoDB" id="282315at2157"/>
<feature type="region of interest" description="Disordered" evidence="1">
    <location>
        <begin position="427"/>
        <end position="493"/>
    </location>
</feature>
<feature type="compositionally biased region" description="Acidic residues" evidence="1">
    <location>
        <begin position="359"/>
        <end position="380"/>
    </location>
</feature>
<dbReference type="PROSITE" id="PS51257">
    <property type="entry name" value="PROKAR_LIPOPROTEIN"/>
    <property type="match status" value="1"/>
</dbReference>